<dbReference type="RefSeq" id="WP_138448434.1">
    <property type="nucleotide sequence ID" value="NZ_VBUT01000005.1"/>
</dbReference>
<gene>
    <name evidence="4" type="ORF">FEK34_14760</name>
</gene>
<feature type="domain" description="Methyltransferase" evidence="3">
    <location>
        <begin position="48"/>
        <end position="134"/>
    </location>
</feature>
<dbReference type="PANTHER" id="PTHR44942:SF4">
    <property type="entry name" value="METHYLTRANSFERASE TYPE 11 DOMAIN-CONTAINING PROTEIN"/>
    <property type="match status" value="1"/>
</dbReference>
<evidence type="ECO:0000259" key="3">
    <source>
        <dbReference type="Pfam" id="PF13649"/>
    </source>
</evidence>
<sequence length="140" mass="15331">MNDSPDHVVGNLFAGTAWHYARYRPGYPEMFFSDLIASYHLDGSGRLLDLGCGTGQLILGLAAHVAEAVGVDPESAMLVEAARRAQAAQITNVTWLQGRAEDLPDSLACFDLVTMGRSFHWMERERILGSLEEVVGDRLP</sequence>
<dbReference type="InterPro" id="IPR029063">
    <property type="entry name" value="SAM-dependent_MTases_sf"/>
</dbReference>
<dbReference type="CDD" id="cd02440">
    <property type="entry name" value="AdoMet_MTases"/>
    <property type="match status" value="1"/>
</dbReference>
<dbReference type="SUPFAM" id="SSF53335">
    <property type="entry name" value="S-adenosyl-L-methionine-dependent methyltransferases"/>
    <property type="match status" value="1"/>
</dbReference>
<evidence type="ECO:0000313" key="4">
    <source>
        <dbReference type="EMBL" id="TLF77579.1"/>
    </source>
</evidence>
<dbReference type="EMBL" id="VBUT01000005">
    <property type="protein sequence ID" value="TLF77579.1"/>
    <property type="molecule type" value="Genomic_DNA"/>
</dbReference>
<dbReference type="GO" id="GO:0008168">
    <property type="term" value="F:methyltransferase activity"/>
    <property type="evidence" value="ECO:0007669"/>
    <property type="project" value="UniProtKB-KW"/>
</dbReference>
<evidence type="ECO:0000313" key="5">
    <source>
        <dbReference type="Proteomes" id="UP000306378"/>
    </source>
</evidence>
<dbReference type="Gene3D" id="3.40.50.150">
    <property type="entry name" value="Vaccinia Virus protein VP39"/>
    <property type="match status" value="1"/>
</dbReference>
<dbReference type="AlphaFoldDB" id="A0A5R8NPI1"/>
<dbReference type="Pfam" id="PF13649">
    <property type="entry name" value="Methyltransf_25"/>
    <property type="match status" value="1"/>
</dbReference>
<dbReference type="GO" id="GO:0032259">
    <property type="term" value="P:methylation"/>
    <property type="evidence" value="ECO:0007669"/>
    <property type="project" value="UniProtKB-KW"/>
</dbReference>
<dbReference type="InterPro" id="IPR041698">
    <property type="entry name" value="Methyltransf_25"/>
</dbReference>
<protein>
    <submittedName>
        <fullName evidence="4">Methyltransferase domain-containing protein</fullName>
    </submittedName>
</protein>
<comment type="caution">
    <text evidence="4">The sequence shown here is derived from an EMBL/GenBank/DDBJ whole genome shotgun (WGS) entry which is preliminary data.</text>
</comment>
<organism evidence="4 5">
    <name type="scientific">Nocardia cyriacigeorgica</name>
    <dbReference type="NCBI Taxonomy" id="135487"/>
    <lineage>
        <taxon>Bacteria</taxon>
        <taxon>Bacillati</taxon>
        <taxon>Actinomycetota</taxon>
        <taxon>Actinomycetes</taxon>
        <taxon>Mycobacteriales</taxon>
        <taxon>Nocardiaceae</taxon>
        <taxon>Nocardia</taxon>
    </lineage>
</organism>
<keyword evidence="1 4" id="KW-0489">Methyltransferase</keyword>
<evidence type="ECO:0000256" key="2">
    <source>
        <dbReference type="ARBA" id="ARBA00022679"/>
    </source>
</evidence>
<evidence type="ECO:0000256" key="1">
    <source>
        <dbReference type="ARBA" id="ARBA00022603"/>
    </source>
</evidence>
<dbReference type="PANTHER" id="PTHR44942">
    <property type="entry name" value="METHYLTRANSF_11 DOMAIN-CONTAINING PROTEIN"/>
    <property type="match status" value="1"/>
</dbReference>
<accession>A0A5R8NPI1</accession>
<reference evidence="4 5" key="1">
    <citation type="submission" date="2019-05" db="EMBL/GenBank/DDBJ databases">
        <title>Genomes sequences of two Nocardia cyriacigeorgica environmental isolates, type strains Nocardia asteroides ATCC 19247 and Nocardia cyriacigeorgica DSM 44484.</title>
        <authorList>
            <person name="Vautrin F."/>
            <person name="Bergeron E."/>
            <person name="Dubost A."/>
            <person name="Abrouk D."/>
            <person name="Rodriguez Nava V."/>
            <person name="Pujic P."/>
        </authorList>
    </citation>
    <scope>NUCLEOTIDE SEQUENCE [LARGE SCALE GENOMIC DNA]</scope>
    <source>
        <strain evidence="4 5">EML 446</strain>
    </source>
</reference>
<dbReference type="Proteomes" id="UP000306378">
    <property type="component" value="Unassembled WGS sequence"/>
</dbReference>
<proteinExistence type="predicted"/>
<keyword evidence="2 4" id="KW-0808">Transferase</keyword>
<dbReference type="InterPro" id="IPR051052">
    <property type="entry name" value="Diverse_substrate_MTase"/>
</dbReference>
<name>A0A5R8NPI1_9NOCA</name>